<accession>A0A7K0FPC3</accession>
<keyword evidence="4" id="KW-0812">Transmembrane</keyword>
<feature type="transmembrane region" description="Helical" evidence="4">
    <location>
        <begin position="223"/>
        <end position="244"/>
    </location>
</feature>
<keyword evidence="4" id="KW-1133">Transmembrane helix</keyword>
<keyword evidence="2" id="KW-0238">DNA-binding</keyword>
<feature type="transmembrane region" description="Helical" evidence="4">
    <location>
        <begin position="64"/>
        <end position="83"/>
    </location>
</feature>
<dbReference type="EMBL" id="WKJI01000002">
    <property type="protein sequence ID" value="MRX47796.1"/>
    <property type="molecule type" value="Genomic_DNA"/>
</dbReference>
<keyword evidence="4" id="KW-0472">Membrane</keyword>
<dbReference type="AlphaFoldDB" id="A0A7K0FPC3"/>
<sequence>MGLFSSVLIIVSVLSLVKVSILLLRKGSDKRANSLLSVFFFIVFLYSLQGFVIEAGYLKDLPWFYIWPLPIYALMHVVIFFYFNSILDKSITWKASYTLLFIPFLLAIADVFLFYLKPDTEKIAIINDAILNPADRFEKQYGLFALKEHFLMRSAIALLTICLLWFKLPFFLKSSINKETNNWLSAFLALLSVVIGLTLVLSVEKCFPEEILVSTHSYTVLMSFMFMSSFFLVILPFYFPIAFLNFSSPFSSPDDIKRNKLSKFSDGKIIEEEKEKYGLHVEWYNSSLKKVEVERLYLSPKFDITILASYLEAPVHHLSYFFNHHYGISFSSYRNNLRMQYAVKLIEEGFLVKSTIEALASECGFASRSAFSKTFKAIVGQNPKDYFLEVQNRFLISKEEFNPI</sequence>
<name>A0A7K0FPC3_9SPHI</name>
<evidence type="ECO:0000256" key="3">
    <source>
        <dbReference type="ARBA" id="ARBA00023163"/>
    </source>
</evidence>
<proteinExistence type="predicted"/>
<feature type="transmembrane region" description="Helical" evidence="4">
    <location>
        <begin position="183"/>
        <end position="203"/>
    </location>
</feature>
<evidence type="ECO:0000256" key="4">
    <source>
        <dbReference type="SAM" id="Phobius"/>
    </source>
</evidence>
<dbReference type="PROSITE" id="PS00041">
    <property type="entry name" value="HTH_ARAC_FAMILY_1"/>
    <property type="match status" value="1"/>
</dbReference>
<dbReference type="RefSeq" id="WP_154287883.1">
    <property type="nucleotide sequence ID" value="NZ_WKJI01000002.1"/>
</dbReference>
<comment type="caution">
    <text evidence="6">The sequence shown here is derived from an EMBL/GenBank/DDBJ whole genome shotgun (WGS) entry which is preliminary data.</text>
</comment>
<keyword evidence="1" id="KW-0805">Transcription regulation</keyword>
<feature type="transmembrane region" description="Helical" evidence="4">
    <location>
        <begin position="95"/>
        <end position="116"/>
    </location>
</feature>
<dbReference type="PANTHER" id="PTHR43280">
    <property type="entry name" value="ARAC-FAMILY TRANSCRIPTIONAL REGULATOR"/>
    <property type="match status" value="1"/>
</dbReference>
<reference evidence="6 7" key="1">
    <citation type="submission" date="2019-11" db="EMBL/GenBank/DDBJ databases">
        <authorList>
            <person name="Cheng Q."/>
            <person name="Yang Z."/>
        </authorList>
    </citation>
    <scope>NUCLEOTIDE SEQUENCE [LARGE SCALE GENOMIC DNA]</scope>
    <source>
        <strain evidence="6 7">HX-22-1</strain>
    </source>
</reference>
<organism evidence="6 7">
    <name type="scientific">Pedobacter puniceum</name>
    <dbReference type="NCBI Taxonomy" id="2666136"/>
    <lineage>
        <taxon>Bacteria</taxon>
        <taxon>Pseudomonadati</taxon>
        <taxon>Bacteroidota</taxon>
        <taxon>Sphingobacteriia</taxon>
        <taxon>Sphingobacteriales</taxon>
        <taxon>Sphingobacteriaceae</taxon>
        <taxon>Pedobacter</taxon>
    </lineage>
</organism>
<dbReference type="PANTHER" id="PTHR43280:SF2">
    <property type="entry name" value="HTH-TYPE TRANSCRIPTIONAL REGULATOR EXSA"/>
    <property type="match status" value="1"/>
</dbReference>
<protein>
    <submittedName>
        <fullName evidence="6">Helix-turn-helix domain-containing protein</fullName>
    </submittedName>
</protein>
<dbReference type="SMART" id="SM00342">
    <property type="entry name" value="HTH_ARAC"/>
    <property type="match status" value="1"/>
</dbReference>
<dbReference type="SUPFAM" id="SSF46689">
    <property type="entry name" value="Homeodomain-like"/>
    <property type="match status" value="1"/>
</dbReference>
<dbReference type="Proteomes" id="UP000462931">
    <property type="component" value="Unassembled WGS sequence"/>
</dbReference>
<dbReference type="Gene3D" id="1.10.10.60">
    <property type="entry name" value="Homeodomain-like"/>
    <property type="match status" value="1"/>
</dbReference>
<dbReference type="InterPro" id="IPR018062">
    <property type="entry name" value="HTH_AraC-typ_CS"/>
</dbReference>
<evidence type="ECO:0000256" key="1">
    <source>
        <dbReference type="ARBA" id="ARBA00023015"/>
    </source>
</evidence>
<dbReference type="PROSITE" id="PS01124">
    <property type="entry name" value="HTH_ARAC_FAMILY_2"/>
    <property type="match status" value="1"/>
</dbReference>
<feature type="transmembrane region" description="Helical" evidence="4">
    <location>
        <begin position="150"/>
        <end position="171"/>
    </location>
</feature>
<keyword evidence="3" id="KW-0804">Transcription</keyword>
<dbReference type="InterPro" id="IPR009057">
    <property type="entry name" value="Homeodomain-like_sf"/>
</dbReference>
<dbReference type="InterPro" id="IPR018060">
    <property type="entry name" value="HTH_AraC"/>
</dbReference>
<evidence type="ECO:0000259" key="5">
    <source>
        <dbReference type="PROSITE" id="PS01124"/>
    </source>
</evidence>
<evidence type="ECO:0000313" key="7">
    <source>
        <dbReference type="Proteomes" id="UP000462931"/>
    </source>
</evidence>
<dbReference type="GO" id="GO:0003700">
    <property type="term" value="F:DNA-binding transcription factor activity"/>
    <property type="evidence" value="ECO:0007669"/>
    <property type="project" value="InterPro"/>
</dbReference>
<keyword evidence="7" id="KW-1185">Reference proteome</keyword>
<evidence type="ECO:0000256" key="2">
    <source>
        <dbReference type="ARBA" id="ARBA00023125"/>
    </source>
</evidence>
<feature type="transmembrane region" description="Helical" evidence="4">
    <location>
        <begin position="6"/>
        <end position="24"/>
    </location>
</feature>
<evidence type="ECO:0000313" key="6">
    <source>
        <dbReference type="EMBL" id="MRX47796.1"/>
    </source>
</evidence>
<feature type="domain" description="HTH araC/xylS-type" evidence="5">
    <location>
        <begin position="298"/>
        <end position="389"/>
    </location>
</feature>
<dbReference type="Pfam" id="PF12833">
    <property type="entry name" value="HTH_18"/>
    <property type="match status" value="1"/>
</dbReference>
<gene>
    <name evidence="6" type="ORF">GJJ64_11375</name>
</gene>
<feature type="transmembrane region" description="Helical" evidence="4">
    <location>
        <begin position="36"/>
        <end position="58"/>
    </location>
</feature>
<dbReference type="GO" id="GO:0043565">
    <property type="term" value="F:sequence-specific DNA binding"/>
    <property type="evidence" value="ECO:0007669"/>
    <property type="project" value="InterPro"/>
</dbReference>